<feature type="transmembrane region" description="Helical" evidence="5">
    <location>
        <begin position="167"/>
        <end position="185"/>
    </location>
</feature>
<name>A0A0R1TG04_9LACO</name>
<proteinExistence type="predicted"/>
<accession>A0A0R1TG04</accession>
<dbReference type="STRING" id="1423740.FC36_GL001998"/>
<sequence>METLYPLLKNELILTKRGFQSLIFGIILPIGFLLIFSQVYSTGPRAIVNHYIQQTTISMVTYSGLCFCLFTFPYSLKDDETNNRKRTLLHTPVPQWQYYFVKIIRILVSYLLAIILTFGVSHYYLGINLPLGKWVVSGLLLLLGVSCFFVLGYLLSFIKSTELLSTVCNITYLSLAMLGGLWIPLSEFPKTLRRVLQYLPSAQLWKLVTNYLDNGKITINSIAILGIYVLLFSILVVIVSKFRKKDL</sequence>
<dbReference type="PANTHER" id="PTHR43229:SF3">
    <property type="entry name" value="ABC-TYPE MULTIDRUG TRANSPORT SYSTEM, PERMEASE COMPONENT"/>
    <property type="match status" value="1"/>
</dbReference>
<dbReference type="RefSeq" id="WP_025021416.1">
    <property type="nucleotide sequence ID" value="NZ_AZFH01000202.1"/>
</dbReference>
<feature type="transmembrane region" description="Helical" evidence="5">
    <location>
        <begin position="21"/>
        <end position="40"/>
    </location>
</feature>
<feature type="transmembrane region" description="Helical" evidence="5">
    <location>
        <begin position="217"/>
        <end position="239"/>
    </location>
</feature>
<feature type="transmembrane region" description="Helical" evidence="5">
    <location>
        <begin position="103"/>
        <end position="125"/>
    </location>
</feature>
<dbReference type="PANTHER" id="PTHR43229">
    <property type="entry name" value="NODULATION PROTEIN J"/>
    <property type="match status" value="1"/>
</dbReference>
<feature type="transmembrane region" description="Helical" evidence="5">
    <location>
        <begin position="52"/>
        <end position="76"/>
    </location>
</feature>
<evidence type="ECO:0000313" key="7">
    <source>
        <dbReference type="EMBL" id="KRL76283.1"/>
    </source>
</evidence>
<dbReference type="PIRSF" id="PIRSF006648">
    <property type="entry name" value="DrrB"/>
    <property type="match status" value="1"/>
</dbReference>
<reference evidence="7 8" key="1">
    <citation type="journal article" date="2015" name="Genome Announc.">
        <title>Expanding the biotechnology potential of lactobacilli through comparative genomics of 213 strains and associated genera.</title>
        <authorList>
            <person name="Sun Z."/>
            <person name="Harris H.M."/>
            <person name="McCann A."/>
            <person name="Guo C."/>
            <person name="Argimon S."/>
            <person name="Zhang W."/>
            <person name="Yang X."/>
            <person name="Jeffery I.B."/>
            <person name="Cooney J.C."/>
            <person name="Kagawa T.F."/>
            <person name="Liu W."/>
            <person name="Song Y."/>
            <person name="Salvetti E."/>
            <person name="Wrobel A."/>
            <person name="Rasinkangas P."/>
            <person name="Parkhill J."/>
            <person name="Rea M.C."/>
            <person name="O'Sullivan O."/>
            <person name="Ritari J."/>
            <person name="Douillard F.P."/>
            <person name="Paul Ross R."/>
            <person name="Yang R."/>
            <person name="Briner A.E."/>
            <person name="Felis G.E."/>
            <person name="de Vos W.M."/>
            <person name="Barrangou R."/>
            <person name="Klaenhammer T.R."/>
            <person name="Caufield P.W."/>
            <person name="Cui Y."/>
            <person name="Zhang H."/>
            <person name="O'Toole P.W."/>
        </authorList>
    </citation>
    <scope>NUCLEOTIDE SEQUENCE [LARGE SCALE GENOMIC DNA]</scope>
    <source>
        <strain evidence="7 8">DSM 15833</strain>
    </source>
</reference>
<keyword evidence="4 5" id="KW-0472">Membrane</keyword>
<comment type="subcellular location">
    <subcellularLocation>
        <location evidence="1">Membrane</location>
        <topology evidence="1">Multi-pass membrane protein</topology>
    </subcellularLocation>
</comment>
<dbReference type="OrthoDB" id="63188at2"/>
<dbReference type="PATRIC" id="fig|1423740.3.peg.2164"/>
<dbReference type="GO" id="GO:0043190">
    <property type="term" value="C:ATP-binding cassette (ABC) transporter complex"/>
    <property type="evidence" value="ECO:0007669"/>
    <property type="project" value="InterPro"/>
</dbReference>
<dbReference type="InterPro" id="IPR013525">
    <property type="entry name" value="ABC2_TM"/>
</dbReference>
<dbReference type="InterPro" id="IPR051784">
    <property type="entry name" value="Nod_factor_ABC_transporter"/>
</dbReference>
<evidence type="ECO:0000256" key="2">
    <source>
        <dbReference type="ARBA" id="ARBA00022692"/>
    </source>
</evidence>
<keyword evidence="3 5" id="KW-1133">Transmembrane helix</keyword>
<evidence type="ECO:0000256" key="1">
    <source>
        <dbReference type="ARBA" id="ARBA00004141"/>
    </source>
</evidence>
<protein>
    <recommendedName>
        <fullName evidence="6">ABC-2 type transporter transmembrane domain-containing protein</fullName>
    </recommendedName>
</protein>
<evidence type="ECO:0000256" key="5">
    <source>
        <dbReference type="SAM" id="Phobius"/>
    </source>
</evidence>
<evidence type="ECO:0000256" key="4">
    <source>
        <dbReference type="ARBA" id="ARBA00023136"/>
    </source>
</evidence>
<dbReference type="Proteomes" id="UP000051048">
    <property type="component" value="Unassembled WGS sequence"/>
</dbReference>
<gene>
    <name evidence="7" type="ORF">FC36_GL001998</name>
</gene>
<dbReference type="InterPro" id="IPR000412">
    <property type="entry name" value="ABC_2_transport"/>
</dbReference>
<keyword evidence="2 5" id="KW-0812">Transmembrane</keyword>
<comment type="caution">
    <text evidence="7">The sequence shown here is derived from an EMBL/GenBank/DDBJ whole genome shotgun (WGS) entry which is preliminary data.</text>
</comment>
<feature type="transmembrane region" description="Helical" evidence="5">
    <location>
        <begin position="131"/>
        <end position="155"/>
    </location>
</feature>
<evidence type="ECO:0000259" key="6">
    <source>
        <dbReference type="Pfam" id="PF12698"/>
    </source>
</evidence>
<dbReference type="EMBL" id="AZFH01000202">
    <property type="protein sequence ID" value="KRL76283.1"/>
    <property type="molecule type" value="Genomic_DNA"/>
</dbReference>
<dbReference type="GO" id="GO:0140359">
    <property type="term" value="F:ABC-type transporter activity"/>
    <property type="evidence" value="ECO:0007669"/>
    <property type="project" value="InterPro"/>
</dbReference>
<dbReference type="Pfam" id="PF12698">
    <property type="entry name" value="ABC2_membrane_3"/>
    <property type="match status" value="1"/>
</dbReference>
<organism evidence="7 8">
    <name type="scientific">Ligilactobacillus equi DSM 15833 = JCM 10991</name>
    <dbReference type="NCBI Taxonomy" id="1423740"/>
    <lineage>
        <taxon>Bacteria</taxon>
        <taxon>Bacillati</taxon>
        <taxon>Bacillota</taxon>
        <taxon>Bacilli</taxon>
        <taxon>Lactobacillales</taxon>
        <taxon>Lactobacillaceae</taxon>
        <taxon>Ligilactobacillus</taxon>
    </lineage>
</organism>
<evidence type="ECO:0000313" key="8">
    <source>
        <dbReference type="Proteomes" id="UP000051048"/>
    </source>
</evidence>
<feature type="domain" description="ABC-2 type transporter transmembrane" evidence="6">
    <location>
        <begin position="52"/>
        <end position="237"/>
    </location>
</feature>
<dbReference type="AlphaFoldDB" id="A0A0R1TG04"/>
<evidence type="ECO:0000256" key="3">
    <source>
        <dbReference type="ARBA" id="ARBA00022989"/>
    </source>
</evidence>